<accession>A0ACA9PB56</accession>
<evidence type="ECO:0000313" key="1">
    <source>
        <dbReference type="EMBL" id="CAG8700059.1"/>
    </source>
</evidence>
<comment type="caution">
    <text evidence="1">The sequence shown here is derived from an EMBL/GenBank/DDBJ whole genome shotgun (WGS) entry which is preliminary data.</text>
</comment>
<protein>
    <submittedName>
        <fullName evidence="1">1378_t:CDS:1</fullName>
    </submittedName>
</protein>
<sequence length="223" mass="25250">MGSLVSEETGSNGSKVSSQKNNEIVPMKLDRTEVKKFYGNIKKGKQVVRNTKKKEYRQKGKKKEKLLWVKGKISKKDALILIDSGAFKNFINVQFVETHQLMINKSIKEKSMIELADGTPCKSCGHMLNDQKVFNINGNANRKLIGSATAMISKNQLVKKAKQNAELFAVLTINTQNATDDKRIDIPEFLKEVVDEYQDVFPKELPNNLLPKRSVDHEITLQE</sequence>
<dbReference type="Proteomes" id="UP000789366">
    <property type="component" value="Unassembled WGS sequence"/>
</dbReference>
<dbReference type="EMBL" id="CAJVPW010023106">
    <property type="protein sequence ID" value="CAG8700059.1"/>
    <property type="molecule type" value="Genomic_DNA"/>
</dbReference>
<organism evidence="1 2">
    <name type="scientific">Cetraspora pellucida</name>
    <dbReference type="NCBI Taxonomy" id="1433469"/>
    <lineage>
        <taxon>Eukaryota</taxon>
        <taxon>Fungi</taxon>
        <taxon>Fungi incertae sedis</taxon>
        <taxon>Mucoromycota</taxon>
        <taxon>Glomeromycotina</taxon>
        <taxon>Glomeromycetes</taxon>
        <taxon>Diversisporales</taxon>
        <taxon>Gigasporaceae</taxon>
        <taxon>Cetraspora</taxon>
    </lineage>
</organism>
<gene>
    <name evidence="1" type="ORF">SPELUC_LOCUS11227</name>
</gene>
<name>A0ACA9PB56_9GLOM</name>
<evidence type="ECO:0000313" key="2">
    <source>
        <dbReference type="Proteomes" id="UP000789366"/>
    </source>
</evidence>
<reference evidence="1" key="1">
    <citation type="submission" date="2021-06" db="EMBL/GenBank/DDBJ databases">
        <authorList>
            <person name="Kallberg Y."/>
            <person name="Tangrot J."/>
            <person name="Rosling A."/>
        </authorList>
    </citation>
    <scope>NUCLEOTIDE SEQUENCE</scope>
    <source>
        <strain evidence="1">28 12/20/2015</strain>
    </source>
</reference>
<feature type="non-terminal residue" evidence="1">
    <location>
        <position position="223"/>
    </location>
</feature>
<proteinExistence type="predicted"/>
<keyword evidence="2" id="KW-1185">Reference proteome</keyword>